<reference evidence="1 2" key="1">
    <citation type="journal article" date="2014" name="Genome Announc.">
        <title>Draft Genome Sequence of the Antitrypanosomally Active Sponge-Associated Bacterium Actinokineospora sp. Strain EG49.</title>
        <authorList>
            <person name="Harjes J."/>
            <person name="Ryu T."/>
            <person name="Abdelmohsen U.R."/>
            <person name="Moitinho-Silva L."/>
            <person name="Horn H."/>
            <person name="Ravasi T."/>
            <person name="Hentschel U."/>
        </authorList>
    </citation>
    <scope>NUCLEOTIDE SEQUENCE [LARGE SCALE GENOMIC DNA]</scope>
    <source>
        <strain evidence="1 2">EG49</strain>
    </source>
</reference>
<dbReference type="Proteomes" id="UP000019277">
    <property type="component" value="Unassembled WGS sequence"/>
</dbReference>
<dbReference type="EMBL" id="AYXG01000027">
    <property type="protein sequence ID" value="EWC63977.1"/>
    <property type="molecule type" value="Genomic_DNA"/>
</dbReference>
<proteinExistence type="predicted"/>
<sequence length="300" mass="33385">MSGKRYDRYTSAIRYLDPPALFENRPSYRLVDADLASTKPRLRFGLGTYFDKLDLSEAIAHELAGAANRKSEPGWEDLPLRGLVGDPFDLRRRAVMPAIETLTLRRNTDTGQATFFLHWRDPAKVATAAGIYGLIPAGEFQPSTIATWDRENDFDLWRNIVREYSEELLGEPERDGSQGVPLDYESWPLYRGLQTARTAGKVRPFCLGIGLDTLTLTATILTAVVIDDDVFDTLFGDFVAVNAEGHLVTASDTTAVTDGLPFDEPCVHRLLTDEPMASPGACILDRAWRLRHQLLGRQAG</sequence>
<comment type="caution">
    <text evidence="1">The sequence shown here is derived from an EMBL/GenBank/DDBJ whole genome shotgun (WGS) entry which is preliminary data.</text>
</comment>
<dbReference type="AlphaFoldDB" id="W7J4L7"/>
<accession>W7J4L7</accession>
<evidence type="ECO:0000313" key="1">
    <source>
        <dbReference type="EMBL" id="EWC63977.1"/>
    </source>
</evidence>
<protein>
    <submittedName>
        <fullName evidence="1">Uncharacterized protein</fullName>
    </submittedName>
</protein>
<keyword evidence="2" id="KW-1185">Reference proteome</keyword>
<gene>
    <name evidence="1" type="ORF">UO65_0688</name>
</gene>
<name>W7J4L7_9PSEU</name>
<evidence type="ECO:0000313" key="2">
    <source>
        <dbReference type="Proteomes" id="UP000019277"/>
    </source>
</evidence>
<dbReference type="PATRIC" id="fig|909613.9.peg.705"/>
<dbReference type="eggNOG" id="COG1396">
    <property type="taxonomic scope" value="Bacteria"/>
</dbReference>
<organism evidence="1 2">
    <name type="scientific">Actinokineospora spheciospongiae</name>
    <dbReference type="NCBI Taxonomy" id="909613"/>
    <lineage>
        <taxon>Bacteria</taxon>
        <taxon>Bacillati</taxon>
        <taxon>Actinomycetota</taxon>
        <taxon>Actinomycetes</taxon>
        <taxon>Pseudonocardiales</taxon>
        <taxon>Pseudonocardiaceae</taxon>
        <taxon>Actinokineospora</taxon>
    </lineage>
</organism>